<dbReference type="Proteomes" id="UP001278500">
    <property type="component" value="Unassembled WGS sequence"/>
</dbReference>
<dbReference type="EMBL" id="JAUEPP010000003">
    <property type="protein sequence ID" value="KAK3347456.1"/>
    <property type="molecule type" value="Genomic_DNA"/>
</dbReference>
<keyword evidence="3" id="KW-1185">Reference proteome</keyword>
<proteinExistence type="predicted"/>
<gene>
    <name evidence="2" type="ORF">B0H65DRAFT_570261</name>
</gene>
<evidence type="ECO:0000259" key="1">
    <source>
        <dbReference type="Pfam" id="PF06985"/>
    </source>
</evidence>
<comment type="caution">
    <text evidence="2">The sequence shown here is derived from an EMBL/GenBank/DDBJ whole genome shotgun (WGS) entry which is preliminary data.</text>
</comment>
<accession>A0AAE0JGY2</accession>
<evidence type="ECO:0000313" key="3">
    <source>
        <dbReference type="Proteomes" id="UP001278500"/>
    </source>
</evidence>
<organism evidence="2 3">
    <name type="scientific">Neurospora tetraspora</name>
    <dbReference type="NCBI Taxonomy" id="94610"/>
    <lineage>
        <taxon>Eukaryota</taxon>
        <taxon>Fungi</taxon>
        <taxon>Dikarya</taxon>
        <taxon>Ascomycota</taxon>
        <taxon>Pezizomycotina</taxon>
        <taxon>Sordariomycetes</taxon>
        <taxon>Sordariomycetidae</taxon>
        <taxon>Sordariales</taxon>
        <taxon>Sordariaceae</taxon>
        <taxon>Neurospora</taxon>
    </lineage>
</organism>
<dbReference type="InterPro" id="IPR010730">
    <property type="entry name" value="HET"/>
</dbReference>
<name>A0AAE0JGY2_9PEZI</name>
<sequence length="296" mass="34531">MMDLSKHLSIKELPTTYREGIFVSLALGISYIWIDSLCIIQDDEEDWSKEAAMMKDVATAAADSSQSNFRDRDPEIIPPLEVTVSDWKWEEPGQSKFWLAIKWVDMRREDIVYSPLHSRAWVFQEASLSRRRIDLARTQMWGRLVERILDSQVPKWPNDKSIKGLTNAKVDNYDFDESWDVRDSKTPHLRPPRVSYLEHPQGRPDQRKEGVVDGAVRKSIRFNTLDELSEHVRLFILPIVANTRTKVAICLMLCQTLDDSFAGNNIYQRVGTYWWCLSRWSVEDLEPVPERDVYII</sequence>
<protein>
    <recommendedName>
        <fullName evidence="1">Heterokaryon incompatibility domain-containing protein</fullName>
    </recommendedName>
</protein>
<dbReference type="PANTHER" id="PTHR33112:SF16">
    <property type="entry name" value="HETEROKARYON INCOMPATIBILITY DOMAIN-CONTAINING PROTEIN"/>
    <property type="match status" value="1"/>
</dbReference>
<dbReference type="PANTHER" id="PTHR33112">
    <property type="entry name" value="DOMAIN PROTEIN, PUTATIVE-RELATED"/>
    <property type="match status" value="1"/>
</dbReference>
<evidence type="ECO:0000313" key="2">
    <source>
        <dbReference type="EMBL" id="KAK3347456.1"/>
    </source>
</evidence>
<dbReference type="AlphaFoldDB" id="A0AAE0JGY2"/>
<feature type="domain" description="Heterokaryon incompatibility" evidence="1">
    <location>
        <begin position="11"/>
        <end position="125"/>
    </location>
</feature>
<feature type="non-terminal residue" evidence="2">
    <location>
        <position position="296"/>
    </location>
</feature>
<dbReference type="RefSeq" id="XP_062682538.1">
    <property type="nucleotide sequence ID" value="XM_062830442.1"/>
</dbReference>
<dbReference type="Pfam" id="PF06985">
    <property type="entry name" value="HET"/>
    <property type="match status" value="1"/>
</dbReference>
<reference evidence="2" key="2">
    <citation type="submission" date="2023-06" db="EMBL/GenBank/DDBJ databases">
        <authorList>
            <consortium name="Lawrence Berkeley National Laboratory"/>
            <person name="Haridas S."/>
            <person name="Hensen N."/>
            <person name="Bonometti L."/>
            <person name="Westerberg I."/>
            <person name="Brannstrom I.O."/>
            <person name="Guillou S."/>
            <person name="Cros-Aarteil S."/>
            <person name="Calhoun S."/>
            <person name="Kuo A."/>
            <person name="Mondo S."/>
            <person name="Pangilinan J."/>
            <person name="Riley R."/>
            <person name="Labutti K."/>
            <person name="Andreopoulos B."/>
            <person name="Lipzen A."/>
            <person name="Chen C."/>
            <person name="Yanf M."/>
            <person name="Daum C."/>
            <person name="Ng V."/>
            <person name="Clum A."/>
            <person name="Steindorff A."/>
            <person name="Ohm R."/>
            <person name="Martin F."/>
            <person name="Silar P."/>
            <person name="Natvig D."/>
            <person name="Lalanne C."/>
            <person name="Gautier V."/>
            <person name="Ament-Velasquez S.L."/>
            <person name="Kruys A."/>
            <person name="Hutchinson M.I."/>
            <person name="Powell A.J."/>
            <person name="Barry K."/>
            <person name="Miller A.N."/>
            <person name="Grigoriev I.V."/>
            <person name="Debuchy R."/>
            <person name="Gladieux P."/>
            <person name="Thoren M.H."/>
            <person name="Johannesson H."/>
        </authorList>
    </citation>
    <scope>NUCLEOTIDE SEQUENCE</scope>
    <source>
        <strain evidence="2">CBS 560.94</strain>
    </source>
</reference>
<reference evidence="2" key="1">
    <citation type="journal article" date="2023" name="Mol. Phylogenet. Evol.">
        <title>Genome-scale phylogeny and comparative genomics of the fungal order Sordariales.</title>
        <authorList>
            <person name="Hensen N."/>
            <person name="Bonometti L."/>
            <person name="Westerberg I."/>
            <person name="Brannstrom I.O."/>
            <person name="Guillou S."/>
            <person name="Cros-Aarteil S."/>
            <person name="Calhoun S."/>
            <person name="Haridas S."/>
            <person name="Kuo A."/>
            <person name="Mondo S."/>
            <person name="Pangilinan J."/>
            <person name="Riley R."/>
            <person name="LaButti K."/>
            <person name="Andreopoulos B."/>
            <person name="Lipzen A."/>
            <person name="Chen C."/>
            <person name="Yan M."/>
            <person name="Daum C."/>
            <person name="Ng V."/>
            <person name="Clum A."/>
            <person name="Steindorff A."/>
            <person name="Ohm R.A."/>
            <person name="Martin F."/>
            <person name="Silar P."/>
            <person name="Natvig D.O."/>
            <person name="Lalanne C."/>
            <person name="Gautier V."/>
            <person name="Ament-Velasquez S.L."/>
            <person name="Kruys A."/>
            <person name="Hutchinson M.I."/>
            <person name="Powell A.J."/>
            <person name="Barry K."/>
            <person name="Miller A.N."/>
            <person name="Grigoriev I.V."/>
            <person name="Debuchy R."/>
            <person name="Gladieux P."/>
            <person name="Hiltunen Thoren M."/>
            <person name="Johannesson H."/>
        </authorList>
    </citation>
    <scope>NUCLEOTIDE SEQUENCE</scope>
    <source>
        <strain evidence="2">CBS 560.94</strain>
    </source>
</reference>
<dbReference type="GeneID" id="87867596"/>